<protein>
    <submittedName>
        <fullName evidence="2">Nonstructural protein</fullName>
    </submittedName>
</protein>
<dbReference type="InterPro" id="IPR046781">
    <property type="entry name" value="Phage_ORF5"/>
</dbReference>
<reference evidence="2" key="1">
    <citation type="submission" date="2018-12" db="EMBL/GenBank/DDBJ databases">
        <title>Singled stranded DNA viruses identified in blackflies (Austrosimulium ungulatum) sampled in New Zealand.</title>
        <authorList>
            <person name="Kraberger S."/>
            <person name="Fontenele R.S."/>
            <person name="Schmidlin K."/>
            <person name="Walters M."/>
            <person name="Varsani A."/>
        </authorList>
    </citation>
    <scope>NUCLEOTIDE SEQUENCE [LARGE SCALE GENOMIC DNA]</scope>
    <source>
        <strain evidence="2">163</strain>
    </source>
</reference>
<feature type="region of interest" description="Disordered" evidence="1">
    <location>
        <begin position="63"/>
        <end position="85"/>
    </location>
</feature>
<dbReference type="EMBL" id="MK249212">
    <property type="protein sequence ID" value="QCQ85037.1"/>
    <property type="molecule type" value="Genomic_DNA"/>
</dbReference>
<sequence>MQIFTVYDSATRAYLQPFFCRSNGEAIRSFQDAANDPKHIFNQHIMDYTLFYLGEWDDEGGTFEPNTPTRVTSAKEMSMQSISKV</sequence>
<dbReference type="Pfam" id="PF20577">
    <property type="entry name" value="Phage_ORF5"/>
    <property type="match status" value="1"/>
</dbReference>
<accession>A0A4P8PKR1</accession>
<name>A0A4P8PKR1_9VIRU</name>
<evidence type="ECO:0000313" key="2">
    <source>
        <dbReference type="EMBL" id="QCQ85037.1"/>
    </source>
</evidence>
<dbReference type="Proteomes" id="UP000322339">
    <property type="component" value="Segment"/>
</dbReference>
<organism evidence="2">
    <name type="scientific">Blackfly microvirus SF02</name>
    <dbReference type="NCBI Taxonomy" id="2576452"/>
    <lineage>
        <taxon>Viruses</taxon>
        <taxon>Monodnaviria</taxon>
        <taxon>Sangervirae</taxon>
        <taxon>Phixviricota</taxon>
        <taxon>Malgrandaviricetes</taxon>
        <taxon>Petitvirales</taxon>
        <taxon>Microviridae</taxon>
        <taxon>Microvirus</taxon>
    </lineage>
</organism>
<evidence type="ECO:0000256" key="1">
    <source>
        <dbReference type="SAM" id="MobiDB-lite"/>
    </source>
</evidence>
<proteinExistence type="predicted"/>